<accession>A0A3Q0JBF4</accession>
<feature type="compositionally biased region" description="Polar residues" evidence="1">
    <location>
        <begin position="44"/>
        <end position="64"/>
    </location>
</feature>
<dbReference type="InterPro" id="IPR052588">
    <property type="entry name" value="Kelch_domain_protein"/>
</dbReference>
<feature type="compositionally biased region" description="Gly residues" evidence="1">
    <location>
        <begin position="459"/>
        <end position="470"/>
    </location>
</feature>
<feature type="region of interest" description="Disordered" evidence="1">
    <location>
        <begin position="43"/>
        <end position="91"/>
    </location>
</feature>
<name>A0A3Q0JBF4_DIACI</name>
<dbReference type="PANTHER" id="PTHR46063">
    <property type="entry name" value="KELCH DOMAIN-CONTAINING PROTEIN"/>
    <property type="match status" value="1"/>
</dbReference>
<dbReference type="PANTHER" id="PTHR46063:SF1">
    <property type="entry name" value="KELCH DOMAIN-CONTAINING PROTEIN 4"/>
    <property type="match status" value="1"/>
</dbReference>
<dbReference type="RefSeq" id="XP_026684060.1">
    <property type="nucleotide sequence ID" value="XM_026828259.1"/>
</dbReference>
<dbReference type="AlphaFoldDB" id="A0A3Q0JBF4"/>
<dbReference type="Gene3D" id="2.120.10.80">
    <property type="entry name" value="Kelch-type beta propeller"/>
    <property type="match status" value="2"/>
</dbReference>
<organism evidence="2 3">
    <name type="scientific">Diaphorina citri</name>
    <name type="common">Asian citrus psyllid</name>
    <dbReference type="NCBI Taxonomy" id="121845"/>
    <lineage>
        <taxon>Eukaryota</taxon>
        <taxon>Metazoa</taxon>
        <taxon>Ecdysozoa</taxon>
        <taxon>Arthropoda</taxon>
        <taxon>Hexapoda</taxon>
        <taxon>Insecta</taxon>
        <taxon>Pterygota</taxon>
        <taxon>Neoptera</taxon>
        <taxon>Paraneoptera</taxon>
        <taxon>Hemiptera</taxon>
        <taxon>Sternorrhyncha</taxon>
        <taxon>Psylloidea</taxon>
        <taxon>Psyllidae</taxon>
        <taxon>Diaphorininae</taxon>
        <taxon>Diaphorina</taxon>
    </lineage>
</organism>
<feature type="region of interest" description="Disordered" evidence="1">
    <location>
        <begin position="451"/>
        <end position="471"/>
    </location>
</feature>
<dbReference type="Pfam" id="PF24681">
    <property type="entry name" value="Kelch_KLHDC2_KLHL20_DRC7"/>
    <property type="match status" value="1"/>
</dbReference>
<dbReference type="InterPro" id="IPR015915">
    <property type="entry name" value="Kelch-typ_b-propeller"/>
</dbReference>
<reference evidence="3" key="1">
    <citation type="submission" date="2025-08" db="UniProtKB">
        <authorList>
            <consortium name="RefSeq"/>
        </authorList>
    </citation>
    <scope>IDENTIFICATION</scope>
</reference>
<feature type="compositionally biased region" description="Low complexity" evidence="1">
    <location>
        <begin position="73"/>
        <end position="91"/>
    </location>
</feature>
<keyword evidence="2" id="KW-1185">Reference proteome</keyword>
<sequence>MNNSKLLTEDDILGISIIFHGNASEIESDVDSDVDLLLNLDNSGHASSRTSPNVESAGESSDSSFGDIGNLQRPSSTRAGPSSASAGPSSEVLDHQVQVLDHQVQVPFDHSHPVSCDEDIEKIVRDIEAEEKRKNKVIEKVVPEPTRRANFSFLAHPDKDQLILFGGEFYDGQKVSTYGVFFFFFFLFFYSISKNEWRLVSAPGAPPPRCSHQMVALSADKGQLWMFGGEFSSASESQFHHYKDLWVFRMGEKKWEKIVCKDTPPSRSGHRMIALKKHLVVFGGFHDNLREAKYYNDVHIFDLETYAWKKIEPLGAGPAPRSGCQMAATPDGKILISGGYSKQSVKKDVDKGIVHTDTFLLTPDKNDFENGKWKWSRVKAGGVKISPRSSFPLCAAPPHWAYAFGGVMDMEEDEEEDLDSVFYNDLYVLNLDTLTWRTGLEQNFNHRTVTMGPASKSAGVGGPSSTGGGPDTAVFTPRPRMSCGMAVKHGVLYVYGGLYEQDEVQYTLADFYALDLKKLNEWTIILEDNLLNHDWHKEESSDTEDEDDISEDEEDEDDDDDDDDEDEDEDSDEEMEES</sequence>
<protein>
    <submittedName>
        <fullName evidence="3">Kelch domain-containing protein 4</fullName>
    </submittedName>
</protein>
<feature type="compositionally biased region" description="Acidic residues" evidence="1">
    <location>
        <begin position="541"/>
        <end position="578"/>
    </location>
</feature>
<proteinExistence type="predicted"/>
<feature type="region of interest" description="Disordered" evidence="1">
    <location>
        <begin position="537"/>
        <end position="578"/>
    </location>
</feature>
<evidence type="ECO:0000313" key="2">
    <source>
        <dbReference type="Proteomes" id="UP000079169"/>
    </source>
</evidence>
<dbReference type="GeneID" id="103515629"/>
<evidence type="ECO:0000256" key="1">
    <source>
        <dbReference type="SAM" id="MobiDB-lite"/>
    </source>
</evidence>
<dbReference type="Proteomes" id="UP000079169">
    <property type="component" value="Unplaced"/>
</dbReference>
<gene>
    <name evidence="3" type="primary">LOC103515629</name>
</gene>
<dbReference type="PaxDb" id="121845-A0A3Q0JBF4"/>
<dbReference type="KEGG" id="dci:103515629"/>
<dbReference type="SUPFAM" id="SSF117281">
    <property type="entry name" value="Kelch motif"/>
    <property type="match status" value="2"/>
</dbReference>
<dbReference type="STRING" id="121845.A0A3Q0JBF4"/>
<evidence type="ECO:0000313" key="3">
    <source>
        <dbReference type="RefSeq" id="XP_026684060.1"/>
    </source>
</evidence>